<dbReference type="SUPFAM" id="SSF53041">
    <property type="entry name" value="Resolvase-like"/>
    <property type="match status" value="1"/>
</dbReference>
<evidence type="ECO:0000313" key="3">
    <source>
        <dbReference type="Proteomes" id="UP000501452"/>
    </source>
</evidence>
<proteinExistence type="predicted"/>
<dbReference type="InterPro" id="IPR006119">
    <property type="entry name" value="Resolv_N"/>
</dbReference>
<protein>
    <recommendedName>
        <fullName evidence="1">Resolvase/invertase-type recombinase catalytic domain-containing protein</fullName>
    </recommendedName>
</protein>
<accession>A0A6G8Q7L5</accession>
<name>A0A6G8Q7L5_9ACTN</name>
<dbReference type="Proteomes" id="UP000501452">
    <property type="component" value="Chromosome"/>
</dbReference>
<dbReference type="Pfam" id="PF00239">
    <property type="entry name" value="Resolvase"/>
    <property type="match status" value="1"/>
</dbReference>
<gene>
    <name evidence="2" type="ORF">GBA63_07290</name>
</gene>
<evidence type="ECO:0000259" key="1">
    <source>
        <dbReference type="SMART" id="SM00857"/>
    </source>
</evidence>
<dbReference type="Gene3D" id="3.40.50.1390">
    <property type="entry name" value="Resolvase, N-terminal catalytic domain"/>
    <property type="match status" value="1"/>
</dbReference>
<organism evidence="2 3">
    <name type="scientific">Rubrobacter tropicus</name>
    <dbReference type="NCBI Taxonomy" id="2653851"/>
    <lineage>
        <taxon>Bacteria</taxon>
        <taxon>Bacillati</taxon>
        <taxon>Actinomycetota</taxon>
        <taxon>Rubrobacteria</taxon>
        <taxon>Rubrobacterales</taxon>
        <taxon>Rubrobacteraceae</taxon>
        <taxon>Rubrobacter</taxon>
    </lineage>
</organism>
<dbReference type="SMART" id="SM00857">
    <property type="entry name" value="Resolvase"/>
    <property type="match status" value="1"/>
</dbReference>
<keyword evidence="3" id="KW-1185">Reference proteome</keyword>
<dbReference type="GO" id="GO:0000150">
    <property type="term" value="F:DNA strand exchange activity"/>
    <property type="evidence" value="ECO:0007669"/>
    <property type="project" value="InterPro"/>
</dbReference>
<feature type="domain" description="Resolvase/invertase-type recombinase catalytic" evidence="1">
    <location>
        <begin position="29"/>
        <end position="145"/>
    </location>
</feature>
<dbReference type="AlphaFoldDB" id="A0A6G8Q7L5"/>
<sequence length="151" mass="17268">MRHVPTRLFVGQNHTRRRPCYHPFSVSRAALYIRTDPASQLPSREEQASSCETFAAENGHEVVARYEDLEAPGTLLYHKPALKEAINNIKEEEDWEVLIVARPGCISDDESALHEFVHKLSLYGNRLESPGRSWEEFLAAMKAYRRAMSRG</sequence>
<evidence type="ECO:0000313" key="2">
    <source>
        <dbReference type="EMBL" id="QIN82471.1"/>
    </source>
</evidence>
<dbReference type="GO" id="GO:0003677">
    <property type="term" value="F:DNA binding"/>
    <property type="evidence" value="ECO:0007669"/>
    <property type="project" value="InterPro"/>
</dbReference>
<dbReference type="EMBL" id="CP045119">
    <property type="protein sequence ID" value="QIN82471.1"/>
    <property type="molecule type" value="Genomic_DNA"/>
</dbReference>
<dbReference type="InterPro" id="IPR036162">
    <property type="entry name" value="Resolvase-like_N_sf"/>
</dbReference>
<reference evidence="2 3" key="1">
    <citation type="submission" date="2019-10" db="EMBL/GenBank/DDBJ databases">
        <title>Rubrobacter sp nov SCSIO 52090 isolated from a deep-sea sediment in the South China Sea.</title>
        <authorList>
            <person name="Chen R.W."/>
        </authorList>
    </citation>
    <scope>NUCLEOTIDE SEQUENCE [LARGE SCALE GENOMIC DNA]</scope>
    <source>
        <strain evidence="2 3">SCSIO 52909</strain>
    </source>
</reference>
<dbReference type="KEGG" id="rub:GBA63_07290"/>